<evidence type="ECO:0000256" key="2">
    <source>
        <dbReference type="SAM" id="MobiDB-lite"/>
    </source>
</evidence>
<dbReference type="InterPro" id="IPR018769">
    <property type="entry name" value="VgrG2_DUF2345"/>
</dbReference>
<dbReference type="InterPro" id="IPR017847">
    <property type="entry name" value="T6SS_RhsGE_Vgr_subset"/>
</dbReference>
<protein>
    <submittedName>
        <fullName evidence="6">Type VI secretion system tip protein VgrG</fullName>
    </submittedName>
</protein>
<feature type="compositionally biased region" description="Polar residues" evidence="2">
    <location>
        <begin position="257"/>
        <end position="279"/>
    </location>
</feature>
<keyword evidence="7" id="KW-1185">Reference proteome</keyword>
<dbReference type="SUPFAM" id="SSF69279">
    <property type="entry name" value="Phage tail proteins"/>
    <property type="match status" value="2"/>
</dbReference>
<gene>
    <name evidence="6" type="ORF">E2I14_10985</name>
</gene>
<comment type="caution">
    <text evidence="6">The sequence shown here is derived from an EMBL/GenBank/DDBJ whole genome shotgun (WGS) entry which is preliminary data.</text>
</comment>
<evidence type="ECO:0000259" key="3">
    <source>
        <dbReference type="Pfam" id="PF04717"/>
    </source>
</evidence>
<dbReference type="InterPro" id="IPR006533">
    <property type="entry name" value="T6SS_Vgr_RhsGE"/>
</dbReference>
<accession>A0A4R5W1P8</accession>
<dbReference type="Pfam" id="PF13296">
    <property type="entry name" value="T6SS_Vgr"/>
    <property type="match status" value="1"/>
</dbReference>
<feature type="region of interest" description="Disordered" evidence="2">
    <location>
        <begin position="257"/>
        <end position="282"/>
    </location>
</feature>
<dbReference type="Gene3D" id="4.10.220.110">
    <property type="match status" value="1"/>
</dbReference>
<dbReference type="EMBL" id="SMYL01000004">
    <property type="protein sequence ID" value="TDK66106.1"/>
    <property type="molecule type" value="Genomic_DNA"/>
</dbReference>
<dbReference type="Pfam" id="PF05954">
    <property type="entry name" value="Phage_GPD"/>
    <property type="match status" value="1"/>
</dbReference>
<evidence type="ECO:0000259" key="5">
    <source>
        <dbReference type="Pfam" id="PF13296"/>
    </source>
</evidence>
<evidence type="ECO:0000313" key="6">
    <source>
        <dbReference type="EMBL" id="TDK66106.1"/>
    </source>
</evidence>
<dbReference type="SUPFAM" id="SSF69349">
    <property type="entry name" value="Phage fibre proteins"/>
    <property type="match status" value="1"/>
</dbReference>
<feature type="region of interest" description="Disordered" evidence="2">
    <location>
        <begin position="526"/>
        <end position="559"/>
    </location>
</feature>
<dbReference type="RefSeq" id="WP_133328367.1">
    <property type="nucleotide sequence ID" value="NZ_SMYL01000004.1"/>
</dbReference>
<dbReference type="SUPFAM" id="SSF69255">
    <property type="entry name" value="gp5 N-terminal domain-like"/>
    <property type="match status" value="1"/>
</dbReference>
<evidence type="ECO:0000313" key="7">
    <source>
        <dbReference type="Proteomes" id="UP000294829"/>
    </source>
</evidence>
<feature type="domain" description="DUF2345" evidence="4">
    <location>
        <begin position="671"/>
        <end position="812"/>
    </location>
</feature>
<feature type="domain" description="Gp5/Type VI secretion system Vgr protein OB-fold" evidence="3">
    <location>
        <begin position="431"/>
        <end position="498"/>
    </location>
</feature>
<dbReference type="Gene3D" id="2.40.50.230">
    <property type="entry name" value="Gp5 N-terminal domain"/>
    <property type="match status" value="1"/>
</dbReference>
<dbReference type="Pfam" id="PF04717">
    <property type="entry name" value="Phage_base_V"/>
    <property type="match status" value="1"/>
</dbReference>
<dbReference type="AlphaFoldDB" id="A0A4R5W1P8"/>
<comment type="similarity">
    <text evidence="1">Belongs to the VgrG protein family.</text>
</comment>
<evidence type="ECO:0000259" key="4">
    <source>
        <dbReference type="Pfam" id="PF10106"/>
    </source>
</evidence>
<dbReference type="Gene3D" id="2.30.110.50">
    <property type="match status" value="1"/>
</dbReference>
<dbReference type="NCBIfam" id="TIGR03361">
    <property type="entry name" value="VI_Rhs_Vgr"/>
    <property type="match status" value="1"/>
</dbReference>
<sequence length="852" mass="94314">MSINARTLTATSSVIPNILDQPALIPVSLTGIDGLNTLFNYCLVLKTPSALNHLTSLGANFELDNFIGHALTVFIQLPSNENGSTTDHGEINVGEVTASRREISGIIADAKLLEERDRHVFYEITLSPWLYLATCNCDCRIFQNMMLTEVLDELLSRYPFSVERRLVESYPQRDFQVQYNETDFQFFCRLCEEWGVNWFFEHSDGSHRLVLIDNMSGYKKFTNRSYHEVRFNSDNQYIDEESIHTFHDIRQITTGHYTTSDTDYTRPNANLKSTRSNPRATAHSELEQYQWHVDSNYSQPRAGVDKTDNDPLAEGSFIASLRMESLRSIGHRALASGNLRGMVPGCWFSLNNHPSDSANTDYLILSAHLTIKEVAQATQTPDNGQHYEVKSTCDLHPLSEVFRPARITPRPCVNITTARVVGPEGQDIWTDELGRIKIQFPWDRVGRVDQNSSCWIRVSSDWAGNQLGAIHLPRVGQEVLISFMEGDPDLPVCIGLAYNQINLPPWNLPSQHSLLGFRSRELVDNKGNSSAGRSNHLILDDTDGNMQSQLKSDHHHSQLSMGHITRIEDNNGRKDFRGEGFELQTDGHGVLRAKDGLLVSSQQQDNAHSHITDIQETIQSLIDSQSDHASLTQPLEQIGSSQGNINGRGAIKAIAEQNRDIKGTETTPVSAQFKELSQPHLLIASPAGVLSNTPKTTHIDCGDHIALTSGSNTSFSIGSSLFSAIKNHWSVFVHSLGIKLVTAQGPVTIQAHDDQINLIAMREIQITSSQDSIYLNAKKKVVINGDSSFSDWSASGIVHGTSGTWLEQASSRGSPSKLALPTLTKPAVCMECLARANARAMPIVATAEAAVA</sequence>
<dbReference type="NCBIfam" id="TIGR01646">
    <property type="entry name" value="vgr_GE"/>
    <property type="match status" value="1"/>
</dbReference>
<dbReference type="OrthoDB" id="1907165at2"/>
<dbReference type="InterPro" id="IPR006531">
    <property type="entry name" value="Gp5/Vgr_OB"/>
</dbReference>
<dbReference type="InterPro" id="IPR028244">
    <property type="entry name" value="T6SS_Rhs_Vgr_dom"/>
</dbReference>
<feature type="domain" description="Putative type VI secretion system Rhs element associated Vgr" evidence="5">
    <location>
        <begin position="531"/>
        <end position="632"/>
    </location>
</feature>
<reference evidence="6 7" key="1">
    <citation type="submission" date="2019-03" db="EMBL/GenBank/DDBJ databases">
        <title>Sapientia aquatica gen. nov., sp. nov., isolated from a crater lake.</title>
        <authorList>
            <person name="Felfoldi T."/>
            <person name="Szabo A."/>
            <person name="Toth E."/>
            <person name="Schumann P."/>
            <person name="Keki Z."/>
            <person name="Marialigeti K."/>
            <person name="Mathe I."/>
        </authorList>
    </citation>
    <scope>NUCLEOTIDE SEQUENCE [LARGE SCALE GENOMIC DNA]</scope>
    <source>
        <strain evidence="6 7">SA-152</strain>
    </source>
</reference>
<evidence type="ECO:0000256" key="1">
    <source>
        <dbReference type="ARBA" id="ARBA00005558"/>
    </source>
</evidence>
<name>A0A4R5W1P8_9BURK</name>
<organism evidence="6 7">
    <name type="scientific">Sapientia aquatica</name>
    <dbReference type="NCBI Taxonomy" id="1549640"/>
    <lineage>
        <taxon>Bacteria</taxon>
        <taxon>Pseudomonadati</taxon>
        <taxon>Pseudomonadota</taxon>
        <taxon>Betaproteobacteria</taxon>
        <taxon>Burkholderiales</taxon>
        <taxon>Oxalobacteraceae</taxon>
        <taxon>Sapientia</taxon>
    </lineage>
</organism>
<dbReference type="Gene3D" id="3.55.50.10">
    <property type="entry name" value="Baseplate protein-like domains"/>
    <property type="match status" value="1"/>
</dbReference>
<proteinExistence type="inferred from homology"/>
<dbReference type="InterPro" id="IPR037026">
    <property type="entry name" value="Vgr_OB-fold_dom_sf"/>
</dbReference>
<dbReference type="Proteomes" id="UP000294829">
    <property type="component" value="Unassembled WGS sequence"/>
</dbReference>
<dbReference type="Pfam" id="PF10106">
    <property type="entry name" value="DUF2345"/>
    <property type="match status" value="1"/>
</dbReference>